<dbReference type="InterPro" id="IPR023375">
    <property type="entry name" value="ADC_dom_sf"/>
</dbReference>
<dbReference type="RefSeq" id="WP_152149830.1">
    <property type="nucleotide sequence ID" value="NZ_WEIO01000002.1"/>
</dbReference>
<organism evidence="1 2">
    <name type="scientific">Bacillus aerolatus</name>
    <dbReference type="NCBI Taxonomy" id="2653354"/>
    <lineage>
        <taxon>Bacteria</taxon>
        <taxon>Bacillati</taxon>
        <taxon>Bacillota</taxon>
        <taxon>Bacilli</taxon>
        <taxon>Bacillales</taxon>
        <taxon>Bacillaceae</taxon>
        <taxon>Bacillus</taxon>
    </lineage>
</organism>
<dbReference type="PANTHER" id="PTHR39186:SF1">
    <property type="entry name" value="DUF2071 DOMAIN-CONTAINING PROTEIN"/>
    <property type="match status" value="1"/>
</dbReference>
<sequence length="245" mass="28597">MHEAFFHLKHRPIPLPHSSWIMTQTWSNVLFMHWPVHPEALRCFLPASLTLDLYGGAAWLGIVTFKVDGMRARGLPLLPFLHSFLQLNVRTYVLHEGVPGVYFFNLDINHLPSVFGAKVLYAVPFRKAKSDFHVNKSFHFHSTYSSDERLEELDVLYRPASQPYFGQPGTFGHWAAERYCLFTERMNKLYRGDIHHTKWALQKAEASINDNTVAPFLSRKYFQQEPVLHFSKVKKAFFWPLQKVH</sequence>
<protein>
    <submittedName>
        <fullName evidence="1">DUF2071 domain-containing protein</fullName>
    </submittedName>
</protein>
<dbReference type="InterPro" id="IPR018644">
    <property type="entry name" value="DUF2071"/>
</dbReference>
<dbReference type="AlphaFoldDB" id="A0A6I1FLI1"/>
<gene>
    <name evidence="1" type="ORF">F9802_03790</name>
</gene>
<reference evidence="1 2" key="1">
    <citation type="submission" date="2019-10" db="EMBL/GenBank/DDBJ databases">
        <title>Bacillus aerolatum sp. nov., isolated from bioaerosol of sport playgrounds.</title>
        <authorList>
            <person name="Chen P."/>
            <person name="Zhang G."/>
        </authorList>
    </citation>
    <scope>NUCLEOTIDE SEQUENCE [LARGE SCALE GENOMIC DNA]</scope>
    <source>
        <strain evidence="1 2">CX253</strain>
    </source>
</reference>
<dbReference type="Pfam" id="PF09844">
    <property type="entry name" value="DUF2071"/>
    <property type="match status" value="1"/>
</dbReference>
<evidence type="ECO:0000313" key="1">
    <source>
        <dbReference type="EMBL" id="KAB7707843.1"/>
    </source>
</evidence>
<dbReference type="EMBL" id="WEIO01000002">
    <property type="protein sequence ID" value="KAB7707843.1"/>
    <property type="molecule type" value="Genomic_DNA"/>
</dbReference>
<accession>A0A6I1FLI1</accession>
<name>A0A6I1FLI1_9BACI</name>
<comment type="caution">
    <text evidence="1">The sequence shown here is derived from an EMBL/GenBank/DDBJ whole genome shotgun (WGS) entry which is preliminary data.</text>
</comment>
<dbReference type="PANTHER" id="PTHR39186">
    <property type="entry name" value="DUF2071 FAMILY PROTEIN"/>
    <property type="match status" value="1"/>
</dbReference>
<proteinExistence type="predicted"/>
<dbReference type="SUPFAM" id="SSF160104">
    <property type="entry name" value="Acetoacetate decarboxylase-like"/>
    <property type="match status" value="1"/>
</dbReference>
<dbReference type="Proteomes" id="UP000429595">
    <property type="component" value="Unassembled WGS sequence"/>
</dbReference>
<evidence type="ECO:0000313" key="2">
    <source>
        <dbReference type="Proteomes" id="UP000429595"/>
    </source>
</evidence>
<keyword evidence="2" id="KW-1185">Reference proteome</keyword>